<dbReference type="EMBL" id="WJIF01000006">
    <property type="protein sequence ID" value="MRG60608.1"/>
    <property type="molecule type" value="Genomic_DNA"/>
</dbReference>
<name>A0A6I2FIM9_9MICO</name>
<evidence type="ECO:0000256" key="1">
    <source>
        <dbReference type="ARBA" id="ARBA00022741"/>
    </source>
</evidence>
<dbReference type="RefSeq" id="WP_153685046.1">
    <property type="nucleotide sequence ID" value="NZ_WJIF01000006.1"/>
</dbReference>
<dbReference type="InterPro" id="IPR050625">
    <property type="entry name" value="ParA/MinD_ATPase"/>
</dbReference>
<dbReference type="GO" id="GO:0016887">
    <property type="term" value="F:ATP hydrolysis activity"/>
    <property type="evidence" value="ECO:0007669"/>
    <property type="project" value="TreeGrafter"/>
</dbReference>
<dbReference type="GO" id="GO:0005524">
    <property type="term" value="F:ATP binding"/>
    <property type="evidence" value="ECO:0007669"/>
    <property type="project" value="UniProtKB-KW"/>
</dbReference>
<dbReference type="AlphaFoldDB" id="A0A6I2FIM9"/>
<dbReference type="GO" id="GO:0009898">
    <property type="term" value="C:cytoplasmic side of plasma membrane"/>
    <property type="evidence" value="ECO:0007669"/>
    <property type="project" value="TreeGrafter"/>
</dbReference>
<dbReference type="PANTHER" id="PTHR43384">
    <property type="entry name" value="SEPTUM SITE-DETERMINING PROTEIN MIND HOMOLOG, CHLOROPLASTIC-RELATED"/>
    <property type="match status" value="1"/>
</dbReference>
<dbReference type="GO" id="GO:0051782">
    <property type="term" value="P:negative regulation of cell division"/>
    <property type="evidence" value="ECO:0007669"/>
    <property type="project" value="TreeGrafter"/>
</dbReference>
<dbReference type="SUPFAM" id="SSF51735">
    <property type="entry name" value="NAD(P)-binding Rossmann-fold domains"/>
    <property type="match status" value="1"/>
</dbReference>
<dbReference type="GO" id="GO:0005829">
    <property type="term" value="C:cytosol"/>
    <property type="evidence" value="ECO:0007669"/>
    <property type="project" value="TreeGrafter"/>
</dbReference>
<gene>
    <name evidence="4" type="ORF">GE115_12125</name>
</gene>
<evidence type="ECO:0000256" key="2">
    <source>
        <dbReference type="ARBA" id="ARBA00022840"/>
    </source>
</evidence>
<organism evidence="4 5">
    <name type="scientific">Agromyces agglutinans</name>
    <dbReference type="NCBI Taxonomy" id="2662258"/>
    <lineage>
        <taxon>Bacteria</taxon>
        <taxon>Bacillati</taxon>
        <taxon>Actinomycetota</taxon>
        <taxon>Actinomycetes</taxon>
        <taxon>Micrococcales</taxon>
        <taxon>Microbacteriaceae</taxon>
        <taxon>Agromyces</taxon>
    </lineage>
</organism>
<keyword evidence="1" id="KW-0547">Nucleotide-binding</keyword>
<dbReference type="InterPro" id="IPR036291">
    <property type="entry name" value="NAD(P)-bd_dom_sf"/>
</dbReference>
<dbReference type="InterPro" id="IPR027417">
    <property type="entry name" value="P-loop_NTPase"/>
</dbReference>
<reference evidence="4 5" key="1">
    <citation type="submission" date="2019-10" db="EMBL/GenBank/DDBJ databases">
        <authorList>
            <person name="Nie G."/>
            <person name="Ming H."/>
            <person name="Yi B."/>
        </authorList>
    </citation>
    <scope>NUCLEOTIDE SEQUENCE [LARGE SCALE GENOMIC DNA]</scope>
    <source>
        <strain evidence="4 5">CFH 90414</strain>
    </source>
</reference>
<comment type="caution">
    <text evidence="4">The sequence shown here is derived from an EMBL/GenBank/DDBJ whole genome shotgun (WGS) entry which is preliminary data.</text>
</comment>
<keyword evidence="5" id="KW-1185">Reference proteome</keyword>
<dbReference type="InterPro" id="IPR002586">
    <property type="entry name" value="CobQ/CobB/MinD/ParA_Nub-bd_dom"/>
</dbReference>
<evidence type="ECO:0000313" key="5">
    <source>
        <dbReference type="Proteomes" id="UP000431080"/>
    </source>
</evidence>
<keyword evidence="2" id="KW-0067">ATP-binding</keyword>
<protein>
    <submittedName>
        <fullName evidence="4">Regulator</fullName>
    </submittedName>
</protein>
<feature type="domain" description="CobQ/CobB/MinD/ParA nucleotide binding" evidence="3">
    <location>
        <begin position="146"/>
        <end position="357"/>
    </location>
</feature>
<dbReference type="SUPFAM" id="SSF52540">
    <property type="entry name" value="P-loop containing nucleoside triphosphate hydrolases"/>
    <property type="match status" value="1"/>
</dbReference>
<evidence type="ECO:0000313" key="4">
    <source>
        <dbReference type="EMBL" id="MRG60608.1"/>
    </source>
</evidence>
<dbReference type="PANTHER" id="PTHR43384:SF6">
    <property type="entry name" value="SEPTUM SITE-DETERMINING PROTEIN MIND HOMOLOG, CHLOROPLASTIC"/>
    <property type="match status" value="1"/>
</dbReference>
<sequence length="433" mass="45231">MARLALALDTGTEDRLLADMVEAGHTILARLVGWRDVVESLDRLAPDLVIVGAGRGTLSPELLQACDVRGIRLIALASDDRERALASRIGLHEVLPADSAWSDVERLVSGGVPVPSRVGDAGSGIADGASRGGASRASGEPSVSVIAVWGPGGAPGRTLVSVNLAAELAAAGHRVVLVDADPYGGAIAATLGLLDEAPGFAAACRLAGADGLDRTEIERLAQRYSSPRASFDVLSGLVGPSRWPELSESRVTAALAGLRAWAEYVVVDTGFSLERDEELTSDQFAPRRNAATFATLAAADRVVAVGVADPVGLSRLLRGHAELIEHVDAERVDVVANRVRSSALGIDAHAQIRQTMRRFAGIADVTMLPHDGRAADAAILTARTLRDAAPRSPLRTAIRDFALTRYAPVAEPRGRSRAARALLTARAPRAAAS</sequence>
<dbReference type="Proteomes" id="UP000431080">
    <property type="component" value="Unassembled WGS sequence"/>
</dbReference>
<dbReference type="Gene3D" id="3.40.50.300">
    <property type="entry name" value="P-loop containing nucleotide triphosphate hydrolases"/>
    <property type="match status" value="1"/>
</dbReference>
<evidence type="ECO:0000259" key="3">
    <source>
        <dbReference type="Pfam" id="PF01656"/>
    </source>
</evidence>
<proteinExistence type="predicted"/>
<dbReference type="Pfam" id="PF01656">
    <property type="entry name" value="CbiA"/>
    <property type="match status" value="1"/>
</dbReference>
<accession>A0A6I2FIM9</accession>